<keyword evidence="3" id="KW-1185">Reference proteome</keyword>
<proteinExistence type="predicted"/>
<evidence type="ECO:0000313" key="2">
    <source>
        <dbReference type="EMBL" id="GBM27944.1"/>
    </source>
</evidence>
<organism evidence="2 3">
    <name type="scientific">Araneus ventricosus</name>
    <name type="common">Orbweaver spider</name>
    <name type="synonym">Epeira ventricosa</name>
    <dbReference type="NCBI Taxonomy" id="182803"/>
    <lineage>
        <taxon>Eukaryota</taxon>
        <taxon>Metazoa</taxon>
        <taxon>Ecdysozoa</taxon>
        <taxon>Arthropoda</taxon>
        <taxon>Chelicerata</taxon>
        <taxon>Arachnida</taxon>
        <taxon>Araneae</taxon>
        <taxon>Araneomorphae</taxon>
        <taxon>Entelegynae</taxon>
        <taxon>Araneoidea</taxon>
        <taxon>Araneidae</taxon>
        <taxon>Araneus</taxon>
    </lineage>
</organism>
<comment type="caution">
    <text evidence="2">The sequence shown here is derived from an EMBL/GenBank/DDBJ whole genome shotgun (WGS) entry which is preliminary data.</text>
</comment>
<name>A0A4Y2EJC5_ARAVE</name>
<reference evidence="2 3" key="1">
    <citation type="journal article" date="2019" name="Sci. Rep.">
        <title>Orb-weaving spider Araneus ventricosus genome elucidates the spidroin gene catalogue.</title>
        <authorList>
            <person name="Kono N."/>
            <person name="Nakamura H."/>
            <person name="Ohtoshi R."/>
            <person name="Moran D.A.P."/>
            <person name="Shinohara A."/>
            <person name="Yoshida Y."/>
            <person name="Fujiwara M."/>
            <person name="Mori M."/>
            <person name="Tomita M."/>
            <person name="Arakawa K."/>
        </authorList>
    </citation>
    <scope>NUCLEOTIDE SEQUENCE [LARGE SCALE GENOMIC DNA]</scope>
</reference>
<feature type="region of interest" description="Disordered" evidence="1">
    <location>
        <begin position="1"/>
        <end position="23"/>
    </location>
</feature>
<protein>
    <submittedName>
        <fullName evidence="2">Uncharacterized protein</fullName>
    </submittedName>
</protein>
<dbReference type="AlphaFoldDB" id="A0A4Y2EJC5"/>
<dbReference type="Proteomes" id="UP000499080">
    <property type="component" value="Unassembled WGS sequence"/>
</dbReference>
<evidence type="ECO:0000256" key="1">
    <source>
        <dbReference type="SAM" id="MobiDB-lite"/>
    </source>
</evidence>
<dbReference type="EMBL" id="BGPR01092641">
    <property type="protein sequence ID" value="GBM27944.1"/>
    <property type="molecule type" value="Genomic_DNA"/>
</dbReference>
<evidence type="ECO:0000313" key="3">
    <source>
        <dbReference type="Proteomes" id="UP000499080"/>
    </source>
</evidence>
<gene>
    <name evidence="2" type="ORF">AVEN_214824_1</name>
</gene>
<sequence length="81" mass="9303">MTGRHDVNGHYGPRIIAPITSDSYDDPARKRRIVQLRCHLDEEDATNCRCRPADNGKGLKWKLIRDSFEEALEKRARQPAS</sequence>
<accession>A0A4Y2EJC5</accession>